<protein>
    <submittedName>
        <fullName evidence="2">Bilin biosynthesis protein</fullName>
    </submittedName>
</protein>
<accession>A0A9P3H4D1</accession>
<reference evidence="2" key="2">
    <citation type="journal article" date="2022" name="Microbiol. Resour. Announc.">
        <title>Whole-Genome Sequence of Entomortierella parvispora E1425, a Mucoromycotan Fungus Associated with Burkholderiaceae-Related Endosymbiotic Bacteria.</title>
        <authorList>
            <person name="Herlambang A."/>
            <person name="Guo Y."/>
            <person name="Takashima Y."/>
            <person name="Narisawa K."/>
            <person name="Ohta H."/>
            <person name="Nishizawa T."/>
        </authorList>
    </citation>
    <scope>NUCLEOTIDE SEQUENCE</scope>
    <source>
        <strain evidence="2">E1425</strain>
    </source>
</reference>
<dbReference type="SUPFAM" id="SSF52540">
    <property type="entry name" value="P-loop containing nucleoside triphosphate hydrolases"/>
    <property type="match status" value="1"/>
</dbReference>
<dbReference type="InterPro" id="IPR016024">
    <property type="entry name" value="ARM-type_fold"/>
</dbReference>
<dbReference type="Gene3D" id="1.25.10.10">
    <property type="entry name" value="Leucine-rich Repeat Variant"/>
    <property type="match status" value="8"/>
</dbReference>
<dbReference type="InterPro" id="IPR007111">
    <property type="entry name" value="NACHT_NTPase"/>
</dbReference>
<dbReference type="SMART" id="SM00567">
    <property type="entry name" value="EZ_HEAT"/>
    <property type="match status" value="7"/>
</dbReference>
<dbReference type="Gene3D" id="3.40.50.300">
    <property type="entry name" value="P-loop containing nucleotide triphosphate hydrolases"/>
    <property type="match status" value="1"/>
</dbReference>
<dbReference type="Pfam" id="PF23238">
    <property type="entry name" value="DUF7068"/>
    <property type="match status" value="1"/>
</dbReference>
<dbReference type="GO" id="GO:0016491">
    <property type="term" value="F:oxidoreductase activity"/>
    <property type="evidence" value="ECO:0007669"/>
    <property type="project" value="TreeGrafter"/>
</dbReference>
<dbReference type="EMBL" id="BQFW01000002">
    <property type="protein sequence ID" value="GJJ69523.1"/>
    <property type="molecule type" value="Genomic_DNA"/>
</dbReference>
<dbReference type="InterPro" id="IPR055496">
    <property type="entry name" value="DUF7068"/>
</dbReference>
<dbReference type="SUPFAM" id="SSF48371">
    <property type="entry name" value="ARM repeat"/>
    <property type="match status" value="2"/>
</dbReference>
<dbReference type="Proteomes" id="UP000827284">
    <property type="component" value="Unassembled WGS sequence"/>
</dbReference>
<proteinExistence type="predicted"/>
<keyword evidence="3" id="KW-1185">Reference proteome</keyword>
<sequence length="2452" mass="269397">MPFSVQDALRRARAHIEAAREVGSSKQTVITHYRAAKSALCKVGDMETNLESLKEVIAAFQELAVVLDHSEEQERAVKCRQRAETMRKKLDGRMRLFAAAIAPSLIGPGFSQPIAQAGAAHWSSLASLSSTPSTVTTVSTSTATCINPVLAHRPLSPAISREATSCSASTTVTKSLLFFSNDVKPVLSICPLPCPGEPLQTTRQLAYCLALLQTPDQEENLPLEVLEYRQRILDNPDEKSRLESMSGQIIQAFKKDSMKDAAAVAEVVELAPVLNGDQSRFLFTTFIDTMNQSEILHLHSVEGLAKVIHEAAPGSIDSDDLVRILRSLHNKLQSTHSESNRNRCLLLSAVSRVLDAMGDAHVGDVDRVNLHEPLTDLLRESESSECPYLTFQAAYATQALLNVSDDENIWHAGFRRGWLVLKGGAGFSQMPNPTEIGDALEGLETLYEAGKGSYRMLKDTISAIRDHEKPTFTVKEGLKFRRAWYRALRTAEAYIHAGKLVLFKDLVTTTPCRHYLMFQWGVCKLLGRFASDARWDSETRQEAVVFLRALYKADGIWKRHKEVDQAIFDALTDIASDSEAARLLLEEMRQHDPALKPTADLDSPLWNSIRPANPTVHATPNIKLLKVVQDKSVRHAKLEHLPNLPVETSLADIHSALQSYHAPDLVILRVSGDELDLKTCFVNLAIVEAPFQRQKEKKDLKEQAAVSHRIFHRIASFEKIDNTDTQALIPLEQLFDKRELQGGKESYPRRILVQGRAGIGKTTLCKRLVHAHQNGLWRDQFDIVLWLPLRQLRGTRSRTLEALFQEKVFMGQDLNQEQAALARALAVCTQEGRVLFILDGLDEIVTDAGSDENKSFRSFLRTLLHQQHVVITSRPSGLDRKILPPIDLELETVGFSQQNVDDFLIKVLEPDAARTVQDFIRQTPLIQGLVNIPVQLDVICFSWDSLPTEHVAITMTGLYQLMVRQLWRKDAIRLKKTAGGQNLTERQINKLKAKAIDALMATELQHLGYLAFKGMTNSHQIEFDEDALLLAFEDLEDQTSDNQRLLAPQLVEIMKQTSFLHTADADLDSGKSESQQAWHFLHLTFQEYFAATWIVRHFQLKQPCSTAGMMTKEQMTAFVHQHKYNPQYEIVWTMVAGLLEDKPLSDFFGILQGAPRDLIGGRHQQMLASCLNEARDRLDPAVAVVLEAEFKFWLRFEMCSGRHAVLYRLRHAASAPQKSVLGCHPSFPDTILIETLNSKSAWRSPLALTLADRPTFSDSAIQFLITGLKGHLGDLRICSAIALAKQTMLPETAVRSIAAALKDKNKDIRDKAALILHKQAKLSDSAVQSLLESLKDEDERIRSSLALALHSQADLSESAVLSHITSLSDEDEGVRSSAASALDKEIKFSESAILSLIATLSHDNWTVRFSAASILDKQSALPESAIQALMTVLEYENEGAKSSAAWILEKQPTLPETTIHSLVIAFKKEDVGLRSSAISILSRQSNLTEFAIQSLTVALKEDDKCTRSLAVLALGRQCRLPEPVIQSLVDALKDDDEDIRSSAALALGKQSALPESVILSLITSLKDNDWIVRSSATTALDKQSMLPESAIQSLIITLQDEDDDIRSSAASLLRKQPMLSESAILSVIGALKDSSWRVTTLVKSILDRPSILPESAIWSLIASLNDEEEGVVSFSVYLLRKQCALPESAILSLITALRHTSWKVRASAESILVNQSKLPEKALQSLIAALKHKEEGVRSTAARAINRQCPLPESAIQSLITVLKDGNLSGPLAASILDNQSSLPESAIQSLITTLKDKDGGVRSSAAMIIGKQSTLPGSAIQSLVAILKDNDHGIRSLAASIFDRQTILPESTIQPLVAALSDKETGVRSLAASALSKQSTLPGFAMHPLIAALEDEDEGVRSSSALALGSWATLPESAIQTLIITLHDNSRIVRSTSALTLGKQSGVSESVTQSLIAALEDEDEGVMFLATSALSNWTSLSESALQSLVVTLGDNNGRVRFSAAWILYKQSMMPGSVIQSLIAAPKDNNWRVRLASIAILGKQSGVSESAIHLLIAALKDEVDDIRTCAASVLSKQSTLPESAIQSLIATLDDDNWIVGVLAGSVLDKQSPLPESAIQSLITILKDEVKGVKSLAASVLGKQSALPESAILYLTDRLKDGNWIVRSWAVSVMEKQSSLPELAIHALVGAFEDKNENVRSSAVLALNKQSVLPESVFKPLVAALNDKDEDIRAPAMLVLRQYSLSGSVIQSIVGALMDENEVIRSSAIAVLGTQSRLPDAAIQPIIAVLSDESLRVRRMAVMALRMVPTLPESTLQLLVTALKDDSNNITTEAAEALSRQSVLPTEVIKSLVSALKGHENVKALVTVILQKQHHSLFTSLPHLTKDEIACLYEHYLFPYSCSHVISLQVQDGKLCFYTEQGVLDVDLVDSDREEIIASAFKAVQHKAELLIQ</sequence>
<dbReference type="InterPro" id="IPR004155">
    <property type="entry name" value="PBS_lyase_HEAT"/>
</dbReference>
<dbReference type="InterPro" id="IPR056251">
    <property type="entry name" value="Arm_rpt_dom"/>
</dbReference>
<feature type="domain" description="NACHT" evidence="1">
    <location>
        <begin position="749"/>
        <end position="877"/>
    </location>
</feature>
<dbReference type="Pfam" id="PF05729">
    <property type="entry name" value="NACHT"/>
    <property type="match status" value="1"/>
</dbReference>
<name>A0A9P3H4D1_9FUNG</name>
<organism evidence="2 3">
    <name type="scientific">Entomortierella parvispora</name>
    <dbReference type="NCBI Taxonomy" id="205924"/>
    <lineage>
        <taxon>Eukaryota</taxon>
        <taxon>Fungi</taxon>
        <taxon>Fungi incertae sedis</taxon>
        <taxon>Mucoromycota</taxon>
        <taxon>Mortierellomycotina</taxon>
        <taxon>Mortierellomycetes</taxon>
        <taxon>Mortierellales</taxon>
        <taxon>Mortierellaceae</taxon>
        <taxon>Entomortierella</taxon>
    </lineage>
</organism>
<dbReference type="PANTHER" id="PTHR12697:SF5">
    <property type="entry name" value="DEOXYHYPUSINE HYDROXYLASE"/>
    <property type="match status" value="1"/>
</dbReference>
<reference evidence="2" key="1">
    <citation type="submission" date="2021-11" db="EMBL/GenBank/DDBJ databases">
        <authorList>
            <person name="Herlambang A."/>
            <person name="Guo Y."/>
            <person name="Takashima Y."/>
            <person name="Nishizawa T."/>
        </authorList>
    </citation>
    <scope>NUCLEOTIDE SEQUENCE</scope>
    <source>
        <strain evidence="2">E1425</strain>
    </source>
</reference>
<dbReference type="InterPro" id="IPR011989">
    <property type="entry name" value="ARM-like"/>
</dbReference>
<evidence type="ECO:0000313" key="2">
    <source>
        <dbReference type="EMBL" id="GJJ69523.1"/>
    </source>
</evidence>
<dbReference type="PANTHER" id="PTHR12697">
    <property type="entry name" value="PBS LYASE HEAT-LIKE PROTEIN"/>
    <property type="match status" value="1"/>
</dbReference>
<dbReference type="OrthoDB" id="120976at2759"/>
<evidence type="ECO:0000259" key="1">
    <source>
        <dbReference type="PROSITE" id="PS50837"/>
    </source>
</evidence>
<dbReference type="PROSITE" id="PS50837">
    <property type="entry name" value="NACHT"/>
    <property type="match status" value="1"/>
</dbReference>
<gene>
    <name evidence="2" type="ORF">EMPS_01869</name>
</gene>
<comment type="caution">
    <text evidence="2">The sequence shown here is derived from an EMBL/GenBank/DDBJ whole genome shotgun (WGS) entry which is preliminary data.</text>
</comment>
<dbReference type="Pfam" id="PF23948">
    <property type="entry name" value="ARM_5"/>
    <property type="match status" value="1"/>
</dbReference>
<dbReference type="Pfam" id="PF13646">
    <property type="entry name" value="HEAT_2"/>
    <property type="match status" value="6"/>
</dbReference>
<evidence type="ECO:0000313" key="3">
    <source>
        <dbReference type="Proteomes" id="UP000827284"/>
    </source>
</evidence>
<dbReference type="InterPro" id="IPR027417">
    <property type="entry name" value="P-loop_NTPase"/>
</dbReference>